<dbReference type="PANTHER" id="PTHR38926">
    <property type="entry name" value="F-BOX DOMAIN CONTAINING PROTEIN, EXPRESSED"/>
    <property type="match status" value="1"/>
</dbReference>
<accession>A0A453C2W2</accession>
<evidence type="ECO:0000313" key="3">
    <source>
        <dbReference type="Proteomes" id="UP000015105"/>
    </source>
</evidence>
<dbReference type="PANTHER" id="PTHR38926:SF81">
    <property type="entry name" value="F-BOX DOMAIN-CONTAINING PROTEIN"/>
    <property type="match status" value="1"/>
</dbReference>
<dbReference type="KEGG" id="ats:109743979"/>
<evidence type="ECO:0008006" key="4">
    <source>
        <dbReference type="Google" id="ProtNLM"/>
    </source>
</evidence>
<dbReference type="Gene3D" id="3.80.10.10">
    <property type="entry name" value="Ribonuclease Inhibitor"/>
    <property type="match status" value="1"/>
</dbReference>
<evidence type="ECO:0000313" key="2">
    <source>
        <dbReference type="EnsemblPlants" id="AET2Gv20718200.2"/>
    </source>
</evidence>
<protein>
    <recommendedName>
        <fullName evidence="4">F-box domain-containing protein</fullName>
    </recommendedName>
</protein>
<dbReference type="STRING" id="200361.A0A453C2W2"/>
<dbReference type="EnsemblPlants" id="AET2Gv20718200.2">
    <property type="protein sequence ID" value="AET2Gv20718200.2"/>
    <property type="gene ID" value="AET2Gv20718200"/>
</dbReference>
<dbReference type="RefSeq" id="XP_020158666.1">
    <property type="nucleotide sequence ID" value="XM_020303077.4"/>
</dbReference>
<keyword evidence="3" id="KW-1185">Reference proteome</keyword>
<dbReference type="Gramene" id="AET2Gv20718200.2">
    <property type="protein sequence ID" value="AET2Gv20718200.2"/>
    <property type="gene ID" value="AET2Gv20718200"/>
</dbReference>
<reference evidence="2" key="3">
    <citation type="journal article" date="2017" name="Nature">
        <title>Genome sequence of the progenitor of the wheat D genome Aegilops tauschii.</title>
        <authorList>
            <person name="Luo M.C."/>
            <person name="Gu Y.Q."/>
            <person name="Puiu D."/>
            <person name="Wang H."/>
            <person name="Twardziok S.O."/>
            <person name="Deal K.R."/>
            <person name="Huo N."/>
            <person name="Zhu T."/>
            <person name="Wang L."/>
            <person name="Wang Y."/>
            <person name="McGuire P.E."/>
            <person name="Liu S."/>
            <person name="Long H."/>
            <person name="Ramasamy R.K."/>
            <person name="Rodriguez J.C."/>
            <person name="Van S.L."/>
            <person name="Yuan L."/>
            <person name="Wang Z."/>
            <person name="Xia Z."/>
            <person name="Xiao L."/>
            <person name="Anderson O.D."/>
            <person name="Ouyang S."/>
            <person name="Liang Y."/>
            <person name="Zimin A.V."/>
            <person name="Pertea G."/>
            <person name="Qi P."/>
            <person name="Bennetzen J.L."/>
            <person name="Dai X."/>
            <person name="Dawson M.W."/>
            <person name="Muller H.G."/>
            <person name="Kugler K."/>
            <person name="Rivarola-Duarte L."/>
            <person name="Spannagl M."/>
            <person name="Mayer K.F.X."/>
            <person name="Lu F.H."/>
            <person name="Bevan M.W."/>
            <person name="Leroy P."/>
            <person name="Li P."/>
            <person name="You F.M."/>
            <person name="Sun Q."/>
            <person name="Liu Z."/>
            <person name="Lyons E."/>
            <person name="Wicker T."/>
            <person name="Salzberg S.L."/>
            <person name="Devos K.M."/>
            <person name="Dvorak J."/>
        </authorList>
    </citation>
    <scope>NUCLEOTIDE SEQUENCE [LARGE SCALE GENOMIC DNA]</scope>
    <source>
        <strain evidence="2">cv. AL8/78</strain>
    </source>
</reference>
<dbReference type="SUPFAM" id="SSF52047">
    <property type="entry name" value="RNI-like"/>
    <property type="match status" value="1"/>
</dbReference>
<dbReference type="AlphaFoldDB" id="A0A453C2W2"/>
<reference evidence="3" key="1">
    <citation type="journal article" date="2014" name="Science">
        <title>Ancient hybridizations among the ancestral genomes of bread wheat.</title>
        <authorList>
            <consortium name="International Wheat Genome Sequencing Consortium,"/>
            <person name="Marcussen T."/>
            <person name="Sandve S.R."/>
            <person name="Heier L."/>
            <person name="Spannagl M."/>
            <person name="Pfeifer M."/>
            <person name="Jakobsen K.S."/>
            <person name="Wulff B.B."/>
            <person name="Steuernagel B."/>
            <person name="Mayer K.F."/>
            <person name="Olsen O.A."/>
        </authorList>
    </citation>
    <scope>NUCLEOTIDE SEQUENCE [LARGE SCALE GENOMIC DNA]</scope>
    <source>
        <strain evidence="3">cv. AL8/78</strain>
    </source>
</reference>
<dbReference type="OrthoDB" id="764588at2759"/>
<reference evidence="2" key="4">
    <citation type="submission" date="2019-03" db="UniProtKB">
        <authorList>
            <consortium name="EnsemblPlants"/>
        </authorList>
    </citation>
    <scope>IDENTIFICATION</scope>
</reference>
<proteinExistence type="predicted"/>
<evidence type="ECO:0000256" key="1">
    <source>
        <dbReference type="SAM" id="MobiDB-lite"/>
    </source>
</evidence>
<dbReference type="OMA" id="YEWRWTE"/>
<dbReference type="GeneID" id="109743979"/>
<dbReference type="InterPro" id="IPR032675">
    <property type="entry name" value="LRR_dom_sf"/>
</dbReference>
<feature type="compositionally biased region" description="Acidic residues" evidence="1">
    <location>
        <begin position="405"/>
        <end position="414"/>
    </location>
</feature>
<reference evidence="3" key="2">
    <citation type="journal article" date="2017" name="Nat. Plants">
        <title>The Aegilops tauschii genome reveals multiple impacts of transposons.</title>
        <authorList>
            <person name="Zhao G."/>
            <person name="Zou C."/>
            <person name="Li K."/>
            <person name="Wang K."/>
            <person name="Li T."/>
            <person name="Gao L."/>
            <person name="Zhang X."/>
            <person name="Wang H."/>
            <person name="Yang Z."/>
            <person name="Liu X."/>
            <person name="Jiang W."/>
            <person name="Mao L."/>
            <person name="Kong X."/>
            <person name="Jiao Y."/>
            <person name="Jia J."/>
        </authorList>
    </citation>
    <scope>NUCLEOTIDE SEQUENCE [LARGE SCALE GENOMIC DNA]</scope>
    <source>
        <strain evidence="3">cv. AL8/78</strain>
    </source>
</reference>
<name>A0A453C2W2_AEGTS</name>
<dbReference type="Proteomes" id="UP000015105">
    <property type="component" value="Chromosome 2D"/>
</dbReference>
<feature type="region of interest" description="Disordered" evidence="1">
    <location>
        <begin position="393"/>
        <end position="414"/>
    </location>
</feature>
<reference evidence="2" key="5">
    <citation type="journal article" date="2021" name="G3 (Bethesda)">
        <title>Aegilops tauschii genome assembly Aet v5.0 features greater sequence contiguity and improved annotation.</title>
        <authorList>
            <person name="Wang L."/>
            <person name="Zhu T."/>
            <person name="Rodriguez J.C."/>
            <person name="Deal K.R."/>
            <person name="Dubcovsky J."/>
            <person name="McGuire P.E."/>
            <person name="Lux T."/>
            <person name="Spannagl M."/>
            <person name="Mayer K.F.X."/>
            <person name="Baldrich P."/>
            <person name="Meyers B.C."/>
            <person name="Huo N."/>
            <person name="Gu Y.Q."/>
            <person name="Zhou H."/>
            <person name="Devos K.M."/>
            <person name="Bennetzen J.L."/>
            <person name="Unver T."/>
            <person name="Budak H."/>
            <person name="Gulick P.J."/>
            <person name="Galiba G."/>
            <person name="Kalapos B."/>
            <person name="Nelson D.R."/>
            <person name="Li P."/>
            <person name="You F.M."/>
            <person name="Luo M.C."/>
            <person name="Dvorak J."/>
        </authorList>
    </citation>
    <scope>NUCLEOTIDE SEQUENCE [LARGE SCALE GENOMIC DNA]</scope>
    <source>
        <strain evidence="2">cv. AL8/78</strain>
    </source>
</reference>
<sequence>MKRRNPPSGAGLPAGEGSGWEAKWERPNGRWRGRQPAPVVKWSHAEAMKKKPKVGGGAALVGDGGGWRMETEAEMVGLDGRSCGGRGFFGTSWAEAAEKSADAATGGGENEWRLPETEKASPCEAVEGGGGGDARGDEVKEELYDWRWTEAVSPEIMALILRGRFAADEIARGPSAVCRAWREAAASPDMWGDVDIEAWCRRIKCRVRADAAVRRLVARSQGTIRRLSAYRVGDAALAYVAASGKLLNVLLIPMSEISDQAVEKYVKCFTALRVLDISYCVKVTSRGMEAIGRQCKSLAQLKRNMPPPQPPLGNNAAPTVVEDEALAVANTMPMLTQLELAYGLFSDIGLDAILNQCPLLRTLDILGSLNVRLDGDIEDRCCALESFREPWEPEYHEYSSSGGDGDYDDTESDD</sequence>
<organism evidence="2 3">
    <name type="scientific">Aegilops tauschii subsp. strangulata</name>
    <name type="common">Goatgrass</name>
    <dbReference type="NCBI Taxonomy" id="200361"/>
    <lineage>
        <taxon>Eukaryota</taxon>
        <taxon>Viridiplantae</taxon>
        <taxon>Streptophyta</taxon>
        <taxon>Embryophyta</taxon>
        <taxon>Tracheophyta</taxon>
        <taxon>Spermatophyta</taxon>
        <taxon>Magnoliopsida</taxon>
        <taxon>Liliopsida</taxon>
        <taxon>Poales</taxon>
        <taxon>Poaceae</taxon>
        <taxon>BOP clade</taxon>
        <taxon>Pooideae</taxon>
        <taxon>Triticodae</taxon>
        <taxon>Triticeae</taxon>
        <taxon>Triticinae</taxon>
        <taxon>Aegilops</taxon>
    </lineage>
</organism>
<feature type="region of interest" description="Disordered" evidence="1">
    <location>
        <begin position="1"/>
        <end position="39"/>
    </location>
</feature>